<evidence type="ECO:0000313" key="1">
    <source>
        <dbReference type="EMBL" id="MBA0552436.1"/>
    </source>
</evidence>
<keyword evidence="2" id="KW-1185">Reference proteome</keyword>
<organism evidence="1 2">
    <name type="scientific">Gossypium lobatum</name>
    <dbReference type="NCBI Taxonomy" id="34289"/>
    <lineage>
        <taxon>Eukaryota</taxon>
        <taxon>Viridiplantae</taxon>
        <taxon>Streptophyta</taxon>
        <taxon>Embryophyta</taxon>
        <taxon>Tracheophyta</taxon>
        <taxon>Spermatophyta</taxon>
        <taxon>Magnoliopsida</taxon>
        <taxon>eudicotyledons</taxon>
        <taxon>Gunneridae</taxon>
        <taxon>Pentapetalae</taxon>
        <taxon>rosids</taxon>
        <taxon>malvids</taxon>
        <taxon>Malvales</taxon>
        <taxon>Malvaceae</taxon>
        <taxon>Malvoideae</taxon>
        <taxon>Gossypium</taxon>
    </lineage>
</organism>
<dbReference type="AlphaFoldDB" id="A0A7J8LJ06"/>
<reference evidence="1 2" key="1">
    <citation type="journal article" date="2019" name="Genome Biol. Evol.">
        <title>Insights into the evolution of the New World diploid cottons (Gossypium, subgenus Houzingenia) based on genome sequencing.</title>
        <authorList>
            <person name="Grover C.E."/>
            <person name="Arick M.A. 2nd"/>
            <person name="Thrash A."/>
            <person name="Conover J.L."/>
            <person name="Sanders W.S."/>
            <person name="Peterson D.G."/>
            <person name="Frelichowski J.E."/>
            <person name="Scheffler J.A."/>
            <person name="Scheffler B.E."/>
            <person name="Wendel J.F."/>
        </authorList>
    </citation>
    <scope>NUCLEOTIDE SEQUENCE [LARGE SCALE GENOMIC DNA]</scope>
    <source>
        <strain evidence="1">157</strain>
        <tissue evidence="1">Leaf</tissue>
    </source>
</reference>
<proteinExistence type="predicted"/>
<dbReference type="EMBL" id="JABEZX010000003">
    <property type="protein sequence ID" value="MBA0552436.1"/>
    <property type="molecule type" value="Genomic_DNA"/>
</dbReference>
<dbReference type="Proteomes" id="UP000593572">
    <property type="component" value="Unassembled WGS sequence"/>
</dbReference>
<comment type="caution">
    <text evidence="1">The sequence shown here is derived from an EMBL/GenBank/DDBJ whole genome shotgun (WGS) entry which is preliminary data.</text>
</comment>
<sequence length="126" mass="14242">MVRQVLRSLSKCFAIKLTLIEEAKDINIMRIDKLIGSLQTFDISYFLAAVSGCGIRIEDAMGNMKLLDDEEEEIQEVVRAKTFDYQFCLVGHCLTNNVVHFSSLRNTMADLWHPIGGICITELGEK</sequence>
<protein>
    <recommendedName>
        <fullName evidence="3">DUF4283 domain-containing protein</fullName>
    </recommendedName>
</protein>
<evidence type="ECO:0008006" key="3">
    <source>
        <dbReference type="Google" id="ProtNLM"/>
    </source>
</evidence>
<accession>A0A7J8LJ06</accession>
<name>A0A7J8LJ06_9ROSI</name>
<evidence type="ECO:0000313" key="2">
    <source>
        <dbReference type="Proteomes" id="UP000593572"/>
    </source>
</evidence>
<gene>
    <name evidence="1" type="ORF">Golob_023245</name>
</gene>
<feature type="non-terminal residue" evidence="1">
    <location>
        <position position="126"/>
    </location>
</feature>